<comment type="catalytic activity">
    <reaction evidence="2">
        <text>a 3'-end 2',3'-cyclophospho-ribonucleotide-RNA + H2O = a 3'-end 2'-phospho-ribonucleotide-RNA + H(+)</text>
        <dbReference type="Rhea" id="RHEA:11828"/>
        <dbReference type="Rhea" id="RHEA-COMP:10464"/>
        <dbReference type="Rhea" id="RHEA-COMP:17353"/>
        <dbReference type="ChEBI" id="CHEBI:15377"/>
        <dbReference type="ChEBI" id="CHEBI:15378"/>
        <dbReference type="ChEBI" id="CHEBI:83064"/>
        <dbReference type="ChEBI" id="CHEBI:173113"/>
        <dbReference type="EC" id="3.1.4.58"/>
    </reaction>
</comment>
<dbReference type="RefSeq" id="WP_113659746.1">
    <property type="nucleotide sequence ID" value="NZ_KZ845671.1"/>
</dbReference>
<dbReference type="AlphaFoldDB" id="A0A364K273"/>
<dbReference type="Gene3D" id="3.90.1140.10">
    <property type="entry name" value="Cyclic phosphodiesterase"/>
    <property type="match status" value="1"/>
</dbReference>
<keyword evidence="1 2" id="KW-0378">Hydrolase</keyword>
<reference evidence="3 4" key="2">
    <citation type="submission" date="2018-06" db="EMBL/GenBank/DDBJ databases">
        <authorList>
            <person name="Zhirakovskaya E."/>
        </authorList>
    </citation>
    <scope>NUCLEOTIDE SEQUENCE [LARGE SCALE GENOMIC DNA]</scope>
    <source>
        <strain evidence="3 4">FBKL4.011</strain>
    </source>
</reference>
<evidence type="ECO:0000256" key="1">
    <source>
        <dbReference type="ARBA" id="ARBA00022801"/>
    </source>
</evidence>
<comment type="function">
    <text evidence="2">Hydrolyzes RNA 2',3'-cyclic phosphodiester to an RNA 2'-phosphomonoester.</text>
</comment>
<dbReference type="PANTHER" id="PTHR35561:SF1">
    <property type="entry name" value="RNA 2',3'-CYCLIC PHOSPHODIESTERASE"/>
    <property type="match status" value="1"/>
</dbReference>
<dbReference type="GO" id="GO:0004113">
    <property type="term" value="F:2',3'-cyclic-nucleotide 3'-phosphodiesterase activity"/>
    <property type="evidence" value="ECO:0007669"/>
    <property type="project" value="InterPro"/>
</dbReference>
<dbReference type="InterPro" id="IPR009097">
    <property type="entry name" value="Cyclic_Pdiesterase"/>
</dbReference>
<comment type="caution">
    <text evidence="3">The sequence shown here is derived from an EMBL/GenBank/DDBJ whole genome shotgun (WGS) entry which is preliminary data.</text>
</comment>
<reference evidence="3 4" key="1">
    <citation type="submission" date="2018-06" db="EMBL/GenBank/DDBJ databases">
        <title>Thermoflavimicrobium daqus sp. nov., a thermophilic microbe isolated from Moutai-flavour Daqu.</title>
        <authorList>
            <person name="Wang X."/>
            <person name="Zhou H."/>
        </authorList>
    </citation>
    <scope>NUCLEOTIDE SEQUENCE [LARGE SCALE GENOMIC DNA]</scope>
    <source>
        <strain evidence="3 4">FBKL4.011</strain>
    </source>
</reference>
<dbReference type="Pfam" id="PF13563">
    <property type="entry name" value="2_5_RNA_ligase2"/>
    <property type="match status" value="1"/>
</dbReference>
<dbReference type="OrthoDB" id="9789350at2"/>
<keyword evidence="4" id="KW-1185">Reference proteome</keyword>
<feature type="short sequence motif" description="HXTX 2" evidence="2">
    <location>
        <begin position="132"/>
        <end position="135"/>
    </location>
</feature>
<organism evidence="3 4">
    <name type="scientific">Thermoflavimicrobium daqui</name>
    <dbReference type="NCBI Taxonomy" id="2137476"/>
    <lineage>
        <taxon>Bacteria</taxon>
        <taxon>Bacillati</taxon>
        <taxon>Bacillota</taxon>
        <taxon>Bacilli</taxon>
        <taxon>Bacillales</taxon>
        <taxon>Thermoactinomycetaceae</taxon>
        <taxon>Thermoflavimicrobium</taxon>
    </lineage>
</organism>
<sequence length="193" mass="22782">MTASTKRLFIAIPIVKEQKEFLAKQVKVLQENLPFQKWVCPEDYHLTLYFLGETSLAKLNFIRDAIRQVAQETTPFFLSISNLGVFGKEQQPRVLWMGVKGNLMALTSLQKEVLQALEPFGFYGEDRPYRPHITLARKFRENNFVLSTLLFDKKEYRRFLEWKVDQIVLYETQLGKKPMYHALEIFHFDTDIK</sequence>
<dbReference type="SUPFAM" id="SSF55144">
    <property type="entry name" value="LigT-like"/>
    <property type="match status" value="1"/>
</dbReference>
<dbReference type="EC" id="3.1.4.58" evidence="2"/>
<dbReference type="HAMAP" id="MF_01940">
    <property type="entry name" value="RNA_CPDase"/>
    <property type="match status" value="1"/>
</dbReference>
<proteinExistence type="inferred from homology"/>
<gene>
    <name evidence="3" type="primary">thpR</name>
    <name evidence="3" type="ORF">DL897_13840</name>
</gene>
<dbReference type="PANTHER" id="PTHR35561">
    <property type="entry name" value="RNA 2',3'-CYCLIC PHOSPHODIESTERASE"/>
    <property type="match status" value="1"/>
</dbReference>
<comment type="similarity">
    <text evidence="2">Belongs to the 2H phosphoesterase superfamily. ThpR family.</text>
</comment>
<dbReference type="Proteomes" id="UP000251213">
    <property type="component" value="Unassembled WGS sequence"/>
</dbReference>
<protein>
    <recommendedName>
        <fullName evidence="2">RNA 2',3'-cyclic phosphodiesterase</fullName>
        <shortName evidence="2">RNA 2',3'-CPDase</shortName>
        <ecNumber evidence="2">3.1.4.58</ecNumber>
    </recommendedName>
</protein>
<evidence type="ECO:0000256" key="2">
    <source>
        <dbReference type="HAMAP-Rule" id="MF_01940"/>
    </source>
</evidence>
<dbReference type="EMBL" id="QJKK01000009">
    <property type="protein sequence ID" value="RAL22503.1"/>
    <property type="molecule type" value="Genomic_DNA"/>
</dbReference>
<feature type="short sequence motif" description="HXTX 1" evidence="2">
    <location>
        <begin position="45"/>
        <end position="48"/>
    </location>
</feature>
<evidence type="ECO:0000313" key="4">
    <source>
        <dbReference type="Proteomes" id="UP000251213"/>
    </source>
</evidence>
<accession>A0A364K273</accession>
<name>A0A364K273_9BACL</name>
<feature type="active site" description="Proton acceptor" evidence="2">
    <location>
        <position position="132"/>
    </location>
</feature>
<dbReference type="NCBIfam" id="TIGR02258">
    <property type="entry name" value="2_5_ligase"/>
    <property type="match status" value="1"/>
</dbReference>
<dbReference type="GO" id="GO:0008664">
    <property type="term" value="F:RNA 2',3'-cyclic 3'-phosphodiesterase activity"/>
    <property type="evidence" value="ECO:0007669"/>
    <property type="project" value="UniProtKB-EC"/>
</dbReference>
<evidence type="ECO:0000313" key="3">
    <source>
        <dbReference type="EMBL" id="RAL22503.1"/>
    </source>
</evidence>
<feature type="active site" description="Proton donor" evidence="2">
    <location>
        <position position="45"/>
    </location>
</feature>
<dbReference type="InterPro" id="IPR004175">
    <property type="entry name" value="RNA_CPDase"/>
</dbReference>